<feature type="non-terminal residue" evidence="1">
    <location>
        <position position="59"/>
    </location>
</feature>
<gene>
    <name evidence="1" type="ORF">UJA718_LOCUS48782</name>
</gene>
<organism evidence="1 2">
    <name type="scientific">Rotaria socialis</name>
    <dbReference type="NCBI Taxonomy" id="392032"/>
    <lineage>
        <taxon>Eukaryota</taxon>
        <taxon>Metazoa</taxon>
        <taxon>Spiralia</taxon>
        <taxon>Gnathifera</taxon>
        <taxon>Rotifera</taxon>
        <taxon>Eurotatoria</taxon>
        <taxon>Bdelloidea</taxon>
        <taxon>Philodinida</taxon>
        <taxon>Philodinidae</taxon>
        <taxon>Rotaria</taxon>
    </lineage>
</organism>
<dbReference type="AlphaFoldDB" id="A0A821Z4M9"/>
<proteinExistence type="predicted"/>
<dbReference type="Proteomes" id="UP000663873">
    <property type="component" value="Unassembled WGS sequence"/>
</dbReference>
<keyword evidence="2" id="KW-1185">Reference proteome</keyword>
<evidence type="ECO:0000313" key="2">
    <source>
        <dbReference type="Proteomes" id="UP000663873"/>
    </source>
</evidence>
<sequence length="59" mass="6843">MKQYATDDCTYVAEIFFTMYPSKINHDNEVKNEIPPATIETTTTRRTILDLRDDLSDIS</sequence>
<evidence type="ECO:0000313" key="1">
    <source>
        <dbReference type="EMBL" id="CAF4971456.1"/>
    </source>
</evidence>
<accession>A0A821Z4M9</accession>
<name>A0A821Z4M9_9BILA</name>
<protein>
    <submittedName>
        <fullName evidence="1">Uncharacterized protein</fullName>
    </submittedName>
</protein>
<dbReference type="EMBL" id="CAJOBP010099272">
    <property type="protein sequence ID" value="CAF4971456.1"/>
    <property type="molecule type" value="Genomic_DNA"/>
</dbReference>
<reference evidence="1" key="1">
    <citation type="submission" date="2021-02" db="EMBL/GenBank/DDBJ databases">
        <authorList>
            <person name="Nowell W R."/>
        </authorList>
    </citation>
    <scope>NUCLEOTIDE SEQUENCE</scope>
</reference>
<comment type="caution">
    <text evidence="1">The sequence shown here is derived from an EMBL/GenBank/DDBJ whole genome shotgun (WGS) entry which is preliminary data.</text>
</comment>